<evidence type="ECO:0000313" key="2">
    <source>
        <dbReference type="EMBL" id="TWW09423.1"/>
    </source>
</evidence>
<dbReference type="PROSITE" id="PS51449">
    <property type="entry name" value="MTTASE_N"/>
    <property type="match status" value="1"/>
</dbReference>
<dbReference type="AlphaFoldDB" id="A0A5C6M5F0"/>
<dbReference type="PANTHER" id="PTHR43837:SF1">
    <property type="entry name" value="RIBOSOMAL PROTEIN US12 METHYLTHIOTRANSFERASE RIMO"/>
    <property type="match status" value="1"/>
</dbReference>
<organism evidence="2 3">
    <name type="scientific">Planctomyces bekefii</name>
    <dbReference type="NCBI Taxonomy" id="1653850"/>
    <lineage>
        <taxon>Bacteria</taxon>
        <taxon>Pseudomonadati</taxon>
        <taxon>Planctomycetota</taxon>
        <taxon>Planctomycetia</taxon>
        <taxon>Planctomycetales</taxon>
        <taxon>Planctomycetaceae</taxon>
        <taxon>Planctomyces</taxon>
    </lineage>
</organism>
<proteinExistence type="predicted"/>
<dbReference type="PANTHER" id="PTHR43837">
    <property type="entry name" value="RIBOSOMAL PROTEIN S12 METHYLTHIOTRANSFERASE RIMO"/>
    <property type="match status" value="1"/>
</dbReference>
<protein>
    <recommendedName>
        <fullName evidence="1">MTTase N-terminal domain-containing protein</fullName>
    </recommendedName>
</protein>
<name>A0A5C6M5F0_9PLAN</name>
<dbReference type="Pfam" id="PF00919">
    <property type="entry name" value="UPF0004"/>
    <property type="match status" value="1"/>
</dbReference>
<evidence type="ECO:0000259" key="1">
    <source>
        <dbReference type="PROSITE" id="PS51449"/>
    </source>
</evidence>
<dbReference type="GO" id="GO:0046872">
    <property type="term" value="F:metal ion binding"/>
    <property type="evidence" value="ECO:0007669"/>
    <property type="project" value="UniProtKB-KW"/>
</dbReference>
<reference evidence="2 3" key="1">
    <citation type="submission" date="2019-08" db="EMBL/GenBank/DDBJ databases">
        <title>100 year-old enigma solved: identification of Planctomyces bekefii, the type genus and species of the phylum Planctomycetes.</title>
        <authorList>
            <person name="Svetlana D.N."/>
            <person name="Overmann J."/>
        </authorList>
    </citation>
    <scope>NUCLEOTIDE SEQUENCE [LARGE SCALE GENOMIC DNA]</scope>
    <source>
        <strain evidence="2">Phe10_nw2017</strain>
    </source>
</reference>
<feature type="domain" description="MTTase N-terminal" evidence="1">
    <location>
        <begin position="15"/>
        <end position="107"/>
    </location>
</feature>
<accession>A0A5C6M5F0</accession>
<dbReference type="Gene3D" id="3.40.50.12160">
    <property type="entry name" value="Methylthiotransferase, N-terminal domain"/>
    <property type="match status" value="1"/>
</dbReference>
<dbReference type="Proteomes" id="UP000321083">
    <property type="component" value="Unassembled WGS sequence"/>
</dbReference>
<dbReference type="EMBL" id="SRHE01000280">
    <property type="protein sequence ID" value="TWW09423.1"/>
    <property type="molecule type" value="Genomic_DNA"/>
</dbReference>
<comment type="caution">
    <text evidence="2">The sequence shown here is derived from an EMBL/GenBank/DDBJ whole genome shotgun (WGS) entry which is preliminary data.</text>
</comment>
<dbReference type="GO" id="GO:0035599">
    <property type="term" value="F:aspartic acid methylthiotransferase activity"/>
    <property type="evidence" value="ECO:0007669"/>
    <property type="project" value="TreeGrafter"/>
</dbReference>
<keyword evidence="3" id="KW-1185">Reference proteome</keyword>
<dbReference type="InterPro" id="IPR013848">
    <property type="entry name" value="Methylthiotransferase_N"/>
</dbReference>
<sequence>MDHIVDSGKPGSSDRKVHLISLGCSRNRVDSEVMLGTMMGSGWKSTDAPDDADAIVINTCGFIAAAKEESIESMDHIEMTVFTLVMGRFKELSTRNVYLTKITWRDL</sequence>
<reference evidence="2 3" key="2">
    <citation type="submission" date="2019-08" db="EMBL/GenBank/DDBJ databases">
        <authorList>
            <person name="Henke P."/>
        </authorList>
    </citation>
    <scope>NUCLEOTIDE SEQUENCE [LARGE SCALE GENOMIC DNA]</scope>
    <source>
        <strain evidence="2">Phe10_nw2017</strain>
    </source>
</reference>
<dbReference type="GO" id="GO:0051539">
    <property type="term" value="F:4 iron, 4 sulfur cluster binding"/>
    <property type="evidence" value="ECO:0007669"/>
    <property type="project" value="UniProtKB-KW"/>
</dbReference>
<gene>
    <name evidence="2" type="ORF">E3A20_14520</name>
</gene>
<dbReference type="InterPro" id="IPR005840">
    <property type="entry name" value="Ribosomal_uS12_MeSTrfase_RimO"/>
</dbReference>
<dbReference type="InterPro" id="IPR038135">
    <property type="entry name" value="Methylthiotransferase_N_sf"/>
</dbReference>
<dbReference type="GO" id="GO:0005829">
    <property type="term" value="C:cytosol"/>
    <property type="evidence" value="ECO:0007669"/>
    <property type="project" value="TreeGrafter"/>
</dbReference>
<feature type="non-terminal residue" evidence="2">
    <location>
        <position position="107"/>
    </location>
</feature>
<evidence type="ECO:0000313" key="3">
    <source>
        <dbReference type="Proteomes" id="UP000321083"/>
    </source>
</evidence>